<name>A0A6N9NNZ4_9FLAO</name>
<feature type="region of interest" description="Disordered" evidence="2">
    <location>
        <begin position="201"/>
        <end position="220"/>
    </location>
</feature>
<evidence type="ECO:0000313" key="4">
    <source>
        <dbReference type="EMBL" id="NBG66827.1"/>
    </source>
</evidence>
<keyword evidence="3" id="KW-0732">Signal</keyword>
<sequence length="220" mass="25374">MKRYKITVAAILIGGMGFLSSCDTANNESKNLEEFEAYVNELSAETEANWEEVERKYVVKKNKVSDEIEQLSDDSKKEFEELKDKYERMKADAKAKMDEMEAKERAAKINEMYLIVKSNDRNMDLSNVTASNIKEVYENFVNYIDANQDAMSNEDWKEAELIWDALNERKNVVEPDLKAENNREIAKTKTKYAALKVANKPGAKADEKIATDKEREMKQK</sequence>
<dbReference type="Proteomes" id="UP000470771">
    <property type="component" value="Unassembled WGS sequence"/>
</dbReference>
<keyword evidence="5" id="KW-1185">Reference proteome</keyword>
<evidence type="ECO:0000256" key="2">
    <source>
        <dbReference type="SAM" id="MobiDB-lite"/>
    </source>
</evidence>
<evidence type="ECO:0000256" key="3">
    <source>
        <dbReference type="SAM" id="SignalP"/>
    </source>
</evidence>
<reference evidence="4 5" key="1">
    <citation type="submission" date="2019-12" db="EMBL/GenBank/DDBJ databases">
        <authorList>
            <person name="Zhao J."/>
        </authorList>
    </citation>
    <scope>NUCLEOTIDE SEQUENCE [LARGE SCALE GENOMIC DNA]</scope>
    <source>
        <strain evidence="4 5">S-15</strain>
    </source>
</reference>
<organism evidence="4 5">
    <name type="scientific">Acidiluteibacter ferrifornacis</name>
    <dbReference type="NCBI Taxonomy" id="2692424"/>
    <lineage>
        <taxon>Bacteria</taxon>
        <taxon>Pseudomonadati</taxon>
        <taxon>Bacteroidota</taxon>
        <taxon>Flavobacteriia</taxon>
        <taxon>Flavobacteriales</taxon>
        <taxon>Cryomorphaceae</taxon>
        <taxon>Acidiluteibacter</taxon>
    </lineage>
</organism>
<keyword evidence="1" id="KW-0175">Coiled coil</keyword>
<dbReference type="RefSeq" id="WP_160633784.1">
    <property type="nucleotide sequence ID" value="NZ_WWNE01000011.1"/>
</dbReference>
<proteinExistence type="predicted"/>
<dbReference type="EMBL" id="WWNE01000011">
    <property type="protein sequence ID" value="NBG66827.1"/>
    <property type="molecule type" value="Genomic_DNA"/>
</dbReference>
<evidence type="ECO:0000313" key="5">
    <source>
        <dbReference type="Proteomes" id="UP000470771"/>
    </source>
</evidence>
<feature type="coiled-coil region" evidence="1">
    <location>
        <begin position="25"/>
        <end position="110"/>
    </location>
</feature>
<feature type="chain" id="PRO_5026731030" description="Lipoprotein" evidence="3">
    <location>
        <begin position="22"/>
        <end position="220"/>
    </location>
</feature>
<accession>A0A6N9NNZ4</accession>
<feature type="signal peptide" evidence="3">
    <location>
        <begin position="1"/>
        <end position="21"/>
    </location>
</feature>
<gene>
    <name evidence="4" type="ORF">GQN54_11935</name>
</gene>
<dbReference type="AlphaFoldDB" id="A0A6N9NNZ4"/>
<evidence type="ECO:0008006" key="6">
    <source>
        <dbReference type="Google" id="ProtNLM"/>
    </source>
</evidence>
<comment type="caution">
    <text evidence="4">The sequence shown here is derived from an EMBL/GenBank/DDBJ whole genome shotgun (WGS) entry which is preliminary data.</text>
</comment>
<dbReference type="PROSITE" id="PS51257">
    <property type="entry name" value="PROKAR_LIPOPROTEIN"/>
    <property type="match status" value="1"/>
</dbReference>
<feature type="compositionally biased region" description="Basic and acidic residues" evidence="2">
    <location>
        <begin position="203"/>
        <end position="220"/>
    </location>
</feature>
<evidence type="ECO:0000256" key="1">
    <source>
        <dbReference type="SAM" id="Coils"/>
    </source>
</evidence>
<protein>
    <recommendedName>
        <fullName evidence="6">Lipoprotein</fullName>
    </recommendedName>
</protein>